<sequence>MQVCSLNLKICFKEIIYLSSRASRLVLDNYALNTDQNEIVYLSSSVSSALCLSGLINNWFLLHYNQVSLHSNLNRDFHICICLLELEDYFEEVKNRKNQPSISKTPSHQCAKMSMNVNH</sequence>
<keyword evidence="3" id="KW-1185">Reference proteome</keyword>
<dbReference type="EMBL" id="CAUOFW020000748">
    <property type="protein sequence ID" value="CAK9136318.1"/>
    <property type="molecule type" value="Genomic_DNA"/>
</dbReference>
<feature type="region of interest" description="Disordered" evidence="1">
    <location>
        <begin position="99"/>
        <end position="119"/>
    </location>
</feature>
<evidence type="ECO:0000313" key="3">
    <source>
        <dbReference type="Proteomes" id="UP001642360"/>
    </source>
</evidence>
<organism evidence="2 3">
    <name type="scientific">Ilex paraguariensis</name>
    <name type="common">yerba mate</name>
    <dbReference type="NCBI Taxonomy" id="185542"/>
    <lineage>
        <taxon>Eukaryota</taxon>
        <taxon>Viridiplantae</taxon>
        <taxon>Streptophyta</taxon>
        <taxon>Embryophyta</taxon>
        <taxon>Tracheophyta</taxon>
        <taxon>Spermatophyta</taxon>
        <taxon>Magnoliopsida</taxon>
        <taxon>eudicotyledons</taxon>
        <taxon>Gunneridae</taxon>
        <taxon>Pentapetalae</taxon>
        <taxon>asterids</taxon>
        <taxon>campanulids</taxon>
        <taxon>Aquifoliales</taxon>
        <taxon>Aquifoliaceae</taxon>
        <taxon>Ilex</taxon>
    </lineage>
</organism>
<dbReference type="Proteomes" id="UP001642360">
    <property type="component" value="Unassembled WGS sequence"/>
</dbReference>
<gene>
    <name evidence="2" type="ORF">ILEXP_LOCUS3294</name>
</gene>
<dbReference type="AlphaFoldDB" id="A0ABC8R132"/>
<evidence type="ECO:0000256" key="1">
    <source>
        <dbReference type="SAM" id="MobiDB-lite"/>
    </source>
</evidence>
<comment type="caution">
    <text evidence="2">The sequence shown here is derived from an EMBL/GenBank/DDBJ whole genome shotgun (WGS) entry which is preliminary data.</text>
</comment>
<name>A0ABC8R132_9AQUA</name>
<protein>
    <submittedName>
        <fullName evidence="2">Uncharacterized protein</fullName>
    </submittedName>
</protein>
<reference evidence="2 3" key="1">
    <citation type="submission" date="2024-02" db="EMBL/GenBank/DDBJ databases">
        <authorList>
            <person name="Vignale AGUSTIN F."/>
            <person name="Sosa J E."/>
            <person name="Modenutti C."/>
        </authorList>
    </citation>
    <scope>NUCLEOTIDE SEQUENCE [LARGE SCALE GENOMIC DNA]</scope>
</reference>
<proteinExistence type="predicted"/>
<accession>A0ABC8R132</accession>
<evidence type="ECO:0000313" key="2">
    <source>
        <dbReference type="EMBL" id="CAK9136318.1"/>
    </source>
</evidence>
<feature type="compositionally biased region" description="Polar residues" evidence="1">
    <location>
        <begin position="99"/>
        <end position="108"/>
    </location>
</feature>